<name>A0ACB5R7Q4_9CLOT</name>
<dbReference type="EMBL" id="BROD01000001">
    <property type="protein sequence ID" value="GKX65197.1"/>
    <property type="molecule type" value="Genomic_DNA"/>
</dbReference>
<dbReference type="Proteomes" id="UP001058074">
    <property type="component" value="Unassembled WGS sequence"/>
</dbReference>
<gene>
    <name evidence="1" type="ORF">rsdtw13_04550</name>
</gene>
<evidence type="ECO:0000313" key="1">
    <source>
        <dbReference type="EMBL" id="GKX65197.1"/>
    </source>
</evidence>
<protein>
    <submittedName>
        <fullName evidence="1">Uncharacterized protein</fullName>
    </submittedName>
</protein>
<proteinExistence type="predicted"/>
<organism evidence="1 2">
    <name type="scientific">Inconstantimicrobium mannanitabidum</name>
    <dbReference type="NCBI Taxonomy" id="1604901"/>
    <lineage>
        <taxon>Bacteria</taxon>
        <taxon>Bacillati</taxon>
        <taxon>Bacillota</taxon>
        <taxon>Clostridia</taxon>
        <taxon>Eubacteriales</taxon>
        <taxon>Clostridiaceae</taxon>
        <taxon>Inconstantimicrobium</taxon>
    </lineage>
</organism>
<reference evidence="1" key="1">
    <citation type="journal article" date="2025" name="Int. J. Syst. Evol. Microbiol.">
        <title>Inconstantimicrobium mannanitabidum sp. nov., a novel member of the family Clostridiaceae isolated from anoxic soil under the treatment of reductive soil disinfestation.</title>
        <authorList>
            <person name="Ueki A."/>
            <person name="Tonouchi A."/>
            <person name="Honma S."/>
            <person name="Kaku N."/>
            <person name="Ueki K."/>
        </authorList>
    </citation>
    <scope>NUCLEOTIDE SEQUENCE</scope>
    <source>
        <strain evidence="1">TW13</strain>
    </source>
</reference>
<evidence type="ECO:0000313" key="2">
    <source>
        <dbReference type="Proteomes" id="UP001058074"/>
    </source>
</evidence>
<accession>A0ACB5R7Q4</accession>
<keyword evidence="2" id="KW-1185">Reference proteome</keyword>
<sequence>MVKHGVLDKNNIENFMSLTSLQQGMLFHYISDEESNMYHEQLSLTLRGDLKIELLRKAWQFVIDNNEMLRTIFRWKGIEKPIQVVLKQYEIPIKYLDFVNEEDKEGLIEEVKLKDLDNRIDITRETLRIYVCKLDANTHEMIVSNHHILYDGWSNGIILKEVMEAYSCLYEEKELKKINKPKFSQFVKYLSSVNKEEEKKYWSSYLDGLDDRDDYFSFKDTGVHKEISYKINDIKVNKIKDFSKENKILLSAILYGAWGVLLQKFNNSKEVLFGATVSGRPENISSVDKMVGLFINTVPLRVKSDEKTTLIELIKSLDKSLNERKGFENTSLIDIKEYCGMKSNEDLFNSIVTIENYPLDFEANKGNVLSIQECSIIEQTNYNMALEILTFDGIEFKFNFNNLSINEIIVDKLGIYLERIIEDLLIDPNIEIENIDLLSETEKNQILYEFNDTKVDYPKDKTIHELFEAQVEKTPDNIAVVFENDKLTYRELNERANSLARVLRENGVKADSIVGIMVERSLEMIVGIMGILKAGGAYLPIDLNYPKERIEYMLKDSKSKVLLSTANLIDNIEFDGEVINLFNEELFKNEPENLDKINTSSDLAYVIYTSGTTGNPKGVMCEHKNVNNLVYALRTSIYNMYTDKLRVAIVAPYYFDASVQQIFTTLISGNSLYIVPEDTRKDGEELLKYYERNCIDISDGTPIHLSMIANFISKESKLNLKQLIIGGDKLEKQHVRNIFRMFSNIKISNVYGPTECCVDSSIYLIEAKKMNQIKNISIGKPIKNTSIYILNTKNQIAPIGVYGEIYISGDGLARGYLNRPDLTAERFVDNPFEVGTKMYRTGDLGRWLPDGNIEFLGRVDNQVKIRGFRIELGEIENRLLQHENIKEAAVLVKESKDNEKYICAYVVSEKNLQELNLKNYLKESLPEYMVPTYFVQVEKMPLTTNGKLDRRALPEPNLEASLTEYEAPRNEVEETLVRIWSEVLGIKKVGINDNFFDLGGHSLKATILMSKIHKELNREVPLKELFKSPTIKELGKYIESVEENPYSKIEKVEEKEYYEVSSAQKRMYMLQQFDKDSIAYNMPAVFELEGKVDKKKIEETFRKLIQRHESVRTYFETLNGEIIQKLQNNYEFSLEHINDNGNVKDIINNFVRSFDLEKAPLFRVELVENNEKYYLLIDMHHIISDGLSMEILINEFTEMYGGKTLEPLKLQYKDFAAWQNNFLNSEEMKQQEEYWISRFSDEIPVLNMPTDYERPAMQSFEGNSVSFELNEEVTLKLRKLIKETGTTMHMALLSAFNILLSKYSGQEDIVIGTPIAGRPHADLQNIMGMFVNTLALRNKPEGDKKYIDFLKEVKENSLKAYENQSYQFETLVEKLDIRRDTSRNTLFDAMFNMVDTVTGGDIKLDDIILKLYSNENKVSKFDLTLNALENDEKLSFTIDYCSKLFKKETIERLSKHYTKILDSIAKNAEIKLKEIDLLSEAERNQILYEFNDTKVDYPKDKTIHELFEAQVERTPDNIAVVFEDKKLTYKELNARSNSLARVLRDKGVKADSIVGIMVERSLEMLVGIMGILKAGGTYLPIDPNYPKERIEYMLEDSKSKVLLSTANLIDNIEFDGEVIDLFSEELFKNESENLEKINMSSDLAYVIYTSGTTGNPKGVMCEHKNVNNFINCFSEQFDQGFDSNDIVLSLTNYVFDVSVCEFFVTLTSGATLVINDKHKTFDPKEISNLILNNNVTFSYIPPSLLLSVYEELISYKNDIKLNKILVGVEAITGETLSRFYDLNCDIEIVNGYGPTEATICSTFYKINGSEDGKKAIPIGKSIGNSNIYILNNDLGVVPVCVKGEIFVSGAAVGRGYLNRPELTSEKFIDNPFELGRKMYRTGDLARWLPDGNIEFLGRIDNQVKIRGFRIELGEIENRLLQYENIKEAVVLVKENKDSEKYICAYVVSEKNVKELNLKSYLKEILPEYMVPAYFVQVENMPLTANGKLDRRALPEPNLDSNLTEYEEPRNEVEKTLVRIWSEVLGVKKVGINDNFFDLGGHSLKATMLMSKIHKELNKEVPLKELFKSPTIKELGKYIESVEENPYSKIEKVEEKEYYEASSAQKRMYMLQQFDKDSIAYNMPAVFELEGKVDKKKIEETFRKLIQRQESLRTYFETLNGEIIQRLQNNYEFRLEHINDNGNIKDIINNFVRPFDLEKPPLLRVELVENKEKDYLLIDMHHIISDGLSMEILINEFTEMYEGKTLKPLKLQYKDFAAWQNNFLNSEEMKQQEEYWISRFSDEIPVLNMPTDYERPAMQSFEGNSVSFELNEEVTLKLRKLIKETGTTMHMALLSAFNILLSKYSGQEDIVIGTPIAGRLHADLQNIMGMFVNTLALRNKPEGDKKYIDFLKEVKENSLKAYENQSYQLEALVEKLGIRRDTSRNTLFDVMFNMVDTVTGVDIKLDDIVLKSYNNENKVAKFDLTLNALENDEKLSFTIDYCSKLFNNETIERLSCHYIRILDSIAKNAEIKLKDINLLSETERNQILYEFNDTKVDYPKDKTIHELFEAQVEKTPDNIAVVFEDKKLTYRELNEKSNSLARVLRYKGIESDSIVGIMVERSLEMIVGIMGILKAGGAYLPIDPNYPKERIEYMLKDSASTVLLSTANLIDNIQFDGEVINLFNEELFKGNVSNPNKINTSSNLAYVIYTSGTTGNPKGTMVEHRCVVNTLISLSRRYPLEDRDFFLLKTTYTFDVSVTELFGWFIGGGASLVIIKPNEHMDLTSIINCVHKFNVTRINFVPSMLSIFNEIPEKNLYKVRSLKYLFVAGEEIKSNIVCRFYNKFKTINLENLYGPTETTIYSSMYSIAKNFKSSSIPIGKSLSNTKMYIMNNKNNLLPIGVPGELCISGDGVARGYVNRADLTEEKFVDNPFELGTKMYKTGDLARWLPDGNIEFLGRIDNQVKIRGFRIELGEIENRLLQHENIKEAAVLVKESKDNEKYICAYVVSEKNLQDLNLKNYLKESLPEYMVPTYFVQIENIPLTTNGKLDRRSLPEPNLGVSLTEYEAPRNEVEETLVRIWSELLGIKKVGINDNFFDLGGHSLKATMLMSKIHKELNREVPLKELFKSPTIKELGRYIESVEENPYSKIEKVEEKEYYEASSAQKRMYMLQQFDKGSIAYNMPAVFELEGKVDKKKIEETFRKLIQRHESLRTYFETLNGEIIQRIQNNYEFRLEHINDNGNIKDIINNFVRSFDLEKAPLFRVELVENKEKYYLLIDMHHIISDGLSMEILINEFTKIYEGKTLEPLKLQYKDFATWQNNFLNSEEMKQQEEYWISRFSDEIPVLNMPTDYERLAIQSFEGDSVTFEVDEDITLKLRRLIKETGTTMHMALLSAFNILLSKYSGQEDIVIGTPVAGRSHADLQNIIGMFVNTLALRNKPEEDKKYIDFLREVKENSIKAYENQNYQLETLVEKLDIRRETSRNPLFDVMFNMVDTVTSIDIKVADIILKSYRNENKVSKFDLTLNALENDEKLSFTIEYCSKLFKKETIERLSCHYIRILDSIAKNAEIKLREIDLLSEAERNQILYEFNDTKVDYPKDKTIHELFEAQVERTPDNIAVVFEDKKLTYRELNERSNSLARVLRDKGVKADSIVGIMVERSLEMIIGIMGILKAGGAYLPIDVTNPKERIEYIINDAQVDTLVISGKVTKSLEFSGNIIDITDENIFIDDNSNLNKINNYSDLAYVIYTSGSTGKPKGVMIEHKQFNNFIQGITKEIKLLEYQSILCITTISFDIFGLETLVPLTQGLKVVVASEEEHIDGEKLSEIIEKNNVELMQSTPSRLNMLLCSNRIKKSLRGIKALLVGGEEISTNLVQELKHYEKLNVYNVYGPTETTIWSTIKFLNKEEKITIGKPISNTQIYVLNNNQLAQIGVPGELCIAGDGLARGYLNRPELTSEKFVDNPFNLGAKMYKTGDLARWLPDGNIEFLGRIDNQVKIRGFRIELGEIENRLLQHENVKGAVVLVKKNKESEKDICAYIVSNKEVKDLYLREYLKESLPDYMVPAYFVQVENMPLTANGKLDRRALPEPNRDVALTEYEAPRNEVEKTLVRIWREVLGISKVGINDNFFDLGGHSLKATMLMSKIHKELNKEVPLKELFKSSTIKELGKYIESVEENPYSKIEKVEEKEYYEASSAQKRMYMLQQFDKDSIAYNMPAVFELEGKVDKKKIEETFRKLVQRHEALRTYFETLNGEIIQRLQNNYEFRLEHINENGNIKDIINNFVRPFDLEKAPLLRVELVENNEKYYLLVDMHHIISDGLSMEILINEFTEMYEGKTLKPLKLQYKDFAAWQNNFLNSEEMKQQEEYWISRFSDEIPVLNMPTDYERPAMQSFEGNSVSFELNEEVTLKLRKLIKETGTTMHMALLSAFNILLSKYSGQEDIVIGTPIAGRLHADLQNIMGMFVNTLALRNKPEGDKKYIDFLKEVKENSLKAYENQSYQLEALVEKLGIRRDTSRNTLFDVMFNMVDTVTGVDIKLDDIVLKSYNNENKVAKFDLTLNALENDEKLSFTIDYCSKLFNNETIERLSKHYTKILDSIAKNAEIKLKEIDLLSEAERNQILYEFNDTNIEYPKDKTIYELFEAQVERTPDNIAVVFEDKKLTYRELNERSNSLARLLRDKGVKADSIVGIMVERSLEMLVGIMGILKAGGAYLPIDPNYPKERIEYMLKDSESKMLLSMHDLVKSVEFDGEIIDLFNENLFVNDPSNLQQISSSNNLVYVIYTSGTTGNPKGVMIEHKSLNNYIEYSKNNYCIEEKLYMPLYTSVSFDLTVTSIFTPLVSGNSIIIHENVEIDKLIKKVFCGENQSIIKLTPAHLSLVKDMMDINKSIIRFIVGGEELTGKVAKSVSDLFDNKIEIINEYGPTEATVGCIIHKYDYKKNYRNSVLIGKPINNTQIYILDFNSKLLPVGVAGEIYIGGDVLARGYLNKPELTAEKFVDNPFEPGTKMYKTGDLARWLPDGNIEFLGRIDNQVKIRGFRIELGEIENRLLQHKFIKEAAILVKENKENKEKYICAYVVSDLSLEELKLKNYLKQTLPEYMIPTYFMQLDKIPLTQNGKIDRRSLPEPNLDAILIEYEAPRNKIEKTLARIWSEILGFEKIGINNSFFEVGGNSLNVIILIDKIKKEFKYELSLNSIYSNSTIVAMADEIGRKIDTGITIKQIEDELNKNITECRLVNTIVENEEYITLFTNSRENEIVEYIKENYSIKFIPNFILKFDKWNDNWHLFKTKNEFIGFINSQKGESQNYLDKIILFNNYRNELRDQIVNNKIINKYRTFYLQDEFIERNEVPIIAMTILIENEISVDNIVKTIKELINRNAMLRSTIIKEDNKNYFIEFDTINSLKLNYIDISDLNSIQYEDLSNKVTRIDNIQRREYNFDGKDILYRIIILKENMKSYRVVFRFDHKIFDAASKNILNKQFYKIYNEIKEKGSYESILEETSYNKLIKFVNEEHDVNKLNDTMMDNDFIKLKNELEQFSCCFEKKIEGLSDNIIFSEPVILEYDVSKYLEEGDDFSSIAIYLTCCILNRIFNMEKIPLNIVSGWRNFGEYNFSNIIGDCRSFNPIVFDMGEMSVKYCKLKKEMEDDKFCKSKKVNLYYMSSSKFKDTREGEEILKILKKSRFHMNFSGEREINEAEVIKEFYELKDQRIKNKFYYLYRVTIYVFKNKMSLVLMNGIPHEILEEIKQS</sequence>
<comment type="caution">
    <text evidence="1">The sequence shown here is derived from an EMBL/GenBank/DDBJ whole genome shotgun (WGS) entry which is preliminary data.</text>
</comment>